<evidence type="ECO:0000259" key="3">
    <source>
        <dbReference type="PROSITE" id="PS50930"/>
    </source>
</evidence>
<evidence type="ECO:0000259" key="2">
    <source>
        <dbReference type="PROSITE" id="PS50110"/>
    </source>
</evidence>
<dbReference type="InterPro" id="IPR011006">
    <property type="entry name" value="CheY-like_superfamily"/>
</dbReference>
<dbReference type="PROSITE" id="PS50110">
    <property type="entry name" value="RESPONSE_REGULATORY"/>
    <property type="match status" value="1"/>
</dbReference>
<keyword evidence="1" id="KW-0597">Phosphoprotein</keyword>
<name>A0ABT3HMP2_9FLAO</name>
<dbReference type="SMART" id="SM00850">
    <property type="entry name" value="LytTR"/>
    <property type="match status" value="1"/>
</dbReference>
<feature type="modified residue" description="4-aspartylphosphate" evidence="1">
    <location>
        <position position="55"/>
    </location>
</feature>
<keyword evidence="4" id="KW-0238">DNA-binding</keyword>
<dbReference type="EMBL" id="JAPDHV010000002">
    <property type="protein sequence ID" value="MCW3161014.1"/>
    <property type="molecule type" value="Genomic_DNA"/>
</dbReference>
<comment type="caution">
    <text evidence="4">The sequence shown here is derived from an EMBL/GenBank/DDBJ whole genome shotgun (WGS) entry which is preliminary data.</text>
</comment>
<dbReference type="SUPFAM" id="SSF52172">
    <property type="entry name" value="CheY-like"/>
    <property type="match status" value="1"/>
</dbReference>
<proteinExistence type="predicted"/>
<sequence length="249" mass="28604">MIKAIIIDDEERARVNLKLLIEEFCPEVRLVAECKNLSEGVKSIRKENPELVFLDIEMPGHSGLELLDFFNDNEINFSIIFTTAYNNYAIQAFKLAAVDYLLKPINPQELIDAIALFEKKKNQLENLITLKNNLEHKDQTKIAVPVSGKIVFLDINEILYLKGEGSYTNIFKTDKTNFLVSRNLKSFEELLENSKNMMRIHKSYIANFQHIVAVSKADGGFVEFSDESQIPVSQEKLTEILELVKYLKR</sequence>
<organism evidence="4 5">
    <name type="scientific">Chryseobacterium oryctis</name>
    <dbReference type="NCBI Taxonomy" id="2952618"/>
    <lineage>
        <taxon>Bacteria</taxon>
        <taxon>Pseudomonadati</taxon>
        <taxon>Bacteroidota</taxon>
        <taxon>Flavobacteriia</taxon>
        <taxon>Flavobacteriales</taxon>
        <taxon>Weeksellaceae</taxon>
        <taxon>Chryseobacterium group</taxon>
        <taxon>Chryseobacterium</taxon>
    </lineage>
</organism>
<dbReference type="SMART" id="SM00448">
    <property type="entry name" value="REC"/>
    <property type="match status" value="1"/>
</dbReference>
<dbReference type="PANTHER" id="PTHR37299">
    <property type="entry name" value="TRANSCRIPTIONAL REGULATOR-RELATED"/>
    <property type="match status" value="1"/>
</dbReference>
<dbReference type="InterPro" id="IPR046947">
    <property type="entry name" value="LytR-like"/>
</dbReference>
<feature type="domain" description="Response regulatory" evidence="2">
    <location>
        <begin position="3"/>
        <end position="118"/>
    </location>
</feature>
<dbReference type="PROSITE" id="PS50930">
    <property type="entry name" value="HTH_LYTTR"/>
    <property type="match status" value="1"/>
</dbReference>
<dbReference type="Gene3D" id="3.40.50.2300">
    <property type="match status" value="1"/>
</dbReference>
<evidence type="ECO:0000256" key="1">
    <source>
        <dbReference type="PROSITE-ProRule" id="PRU00169"/>
    </source>
</evidence>
<dbReference type="Proteomes" id="UP001163719">
    <property type="component" value="Unassembled WGS sequence"/>
</dbReference>
<dbReference type="InterPro" id="IPR007492">
    <property type="entry name" value="LytTR_DNA-bd_dom"/>
</dbReference>
<dbReference type="Gene3D" id="2.40.50.1020">
    <property type="entry name" value="LytTr DNA-binding domain"/>
    <property type="match status" value="1"/>
</dbReference>
<dbReference type="Pfam" id="PF04397">
    <property type="entry name" value="LytTR"/>
    <property type="match status" value="1"/>
</dbReference>
<evidence type="ECO:0000313" key="4">
    <source>
        <dbReference type="EMBL" id="MCW3161014.1"/>
    </source>
</evidence>
<dbReference type="RefSeq" id="WP_264742955.1">
    <property type="nucleotide sequence ID" value="NZ_JAPDHV010000002.1"/>
</dbReference>
<feature type="domain" description="HTH LytTR-type" evidence="3">
    <location>
        <begin position="142"/>
        <end position="246"/>
    </location>
</feature>
<reference evidence="4" key="1">
    <citation type="submission" date="2022-10" db="EMBL/GenBank/DDBJ databases">
        <title>Chryseobacterium babae sp. nov. isolated from the gut of the beetle Oryctes rhinoceros, and Chryseobacterium kimseyorum sp. nov., isolated from a stick insect rearing cage.</title>
        <authorList>
            <person name="Shelomi M."/>
            <person name="Han C.-J."/>
            <person name="Chen W.-M."/>
            <person name="Chen H.-K."/>
            <person name="Liaw S.-J."/>
            <person name="Muhle E."/>
            <person name="Clermont D."/>
        </authorList>
    </citation>
    <scope>NUCLEOTIDE SEQUENCE</scope>
    <source>
        <strain evidence="4">WLa1L2M3</strain>
    </source>
</reference>
<dbReference type="PANTHER" id="PTHR37299:SF1">
    <property type="entry name" value="STAGE 0 SPORULATION PROTEIN A HOMOLOG"/>
    <property type="match status" value="1"/>
</dbReference>
<evidence type="ECO:0000313" key="5">
    <source>
        <dbReference type="Proteomes" id="UP001163719"/>
    </source>
</evidence>
<dbReference type="InterPro" id="IPR001789">
    <property type="entry name" value="Sig_transdc_resp-reg_receiver"/>
</dbReference>
<gene>
    <name evidence="4" type="ORF">OH806_06995</name>
</gene>
<dbReference type="Pfam" id="PF00072">
    <property type="entry name" value="Response_reg"/>
    <property type="match status" value="1"/>
</dbReference>
<protein>
    <submittedName>
        <fullName evidence="4">LytTR family DNA-binding domain-containing protein</fullName>
    </submittedName>
</protein>
<dbReference type="GO" id="GO:0003677">
    <property type="term" value="F:DNA binding"/>
    <property type="evidence" value="ECO:0007669"/>
    <property type="project" value="UniProtKB-KW"/>
</dbReference>
<keyword evidence="5" id="KW-1185">Reference proteome</keyword>
<accession>A0ABT3HMP2</accession>